<evidence type="ECO:0000313" key="7">
    <source>
        <dbReference type="EMBL" id="KAF7405204.1"/>
    </source>
</evidence>
<keyword evidence="4 6" id="KW-1133">Transmembrane helix</keyword>
<dbReference type="PROSITE" id="PS00421">
    <property type="entry name" value="TM4_1"/>
    <property type="match status" value="1"/>
</dbReference>
<proteinExistence type="inferred from homology"/>
<evidence type="ECO:0000256" key="2">
    <source>
        <dbReference type="ARBA" id="ARBA00006840"/>
    </source>
</evidence>
<dbReference type="Pfam" id="PF00335">
    <property type="entry name" value="Tetraspanin"/>
    <property type="match status" value="1"/>
</dbReference>
<evidence type="ECO:0000313" key="8">
    <source>
        <dbReference type="Proteomes" id="UP000614350"/>
    </source>
</evidence>
<evidence type="ECO:0000256" key="6">
    <source>
        <dbReference type="SAM" id="Phobius"/>
    </source>
</evidence>
<feature type="transmembrane region" description="Helical" evidence="6">
    <location>
        <begin position="54"/>
        <end position="79"/>
    </location>
</feature>
<reference evidence="7" key="1">
    <citation type="journal article" date="2020" name="G3 (Bethesda)">
        <title>High-Quality Assemblies for Three Invasive Social Wasps from the &lt;i&gt;Vespula&lt;/i&gt; Genus.</title>
        <authorList>
            <person name="Harrop T.W.R."/>
            <person name="Guhlin J."/>
            <person name="McLaughlin G.M."/>
            <person name="Permina E."/>
            <person name="Stockwell P."/>
            <person name="Gilligan J."/>
            <person name="Le Lec M.F."/>
            <person name="Gruber M.A.M."/>
            <person name="Quinn O."/>
            <person name="Lovegrove M."/>
            <person name="Duncan E.J."/>
            <person name="Remnant E.J."/>
            <person name="Van Eeckhoven J."/>
            <person name="Graham B."/>
            <person name="Knapp R.A."/>
            <person name="Langford K.W."/>
            <person name="Kronenberg Z."/>
            <person name="Press M.O."/>
            <person name="Eacker S.M."/>
            <person name="Wilson-Rankin E.E."/>
            <person name="Purcell J."/>
            <person name="Lester P.J."/>
            <person name="Dearden P.K."/>
        </authorList>
    </citation>
    <scope>NUCLEOTIDE SEQUENCE</scope>
    <source>
        <strain evidence="7">Marl-1</strain>
    </source>
</reference>
<dbReference type="PRINTS" id="PR00259">
    <property type="entry name" value="TMFOUR"/>
</dbReference>
<dbReference type="Proteomes" id="UP000614350">
    <property type="component" value="Unassembled WGS sequence"/>
</dbReference>
<organism evidence="7 8">
    <name type="scientific">Vespula vulgaris</name>
    <name type="common">Yellow jacket</name>
    <name type="synonym">Wasp</name>
    <dbReference type="NCBI Taxonomy" id="7454"/>
    <lineage>
        <taxon>Eukaryota</taxon>
        <taxon>Metazoa</taxon>
        <taxon>Ecdysozoa</taxon>
        <taxon>Arthropoda</taxon>
        <taxon>Hexapoda</taxon>
        <taxon>Insecta</taxon>
        <taxon>Pterygota</taxon>
        <taxon>Neoptera</taxon>
        <taxon>Endopterygota</taxon>
        <taxon>Hymenoptera</taxon>
        <taxon>Apocrita</taxon>
        <taxon>Aculeata</taxon>
        <taxon>Vespoidea</taxon>
        <taxon>Vespidae</taxon>
        <taxon>Vespinae</taxon>
        <taxon>Vespula</taxon>
    </lineage>
</organism>
<keyword evidence="5 6" id="KW-0472">Membrane</keyword>
<dbReference type="CDD" id="cd03127">
    <property type="entry name" value="tetraspanin_LEL"/>
    <property type="match status" value="1"/>
</dbReference>
<evidence type="ECO:0000256" key="3">
    <source>
        <dbReference type="ARBA" id="ARBA00022692"/>
    </source>
</evidence>
<protein>
    <recommendedName>
        <fullName evidence="9">Tetraspanin</fullName>
    </recommendedName>
</protein>
<dbReference type="Gene3D" id="1.10.1450.10">
    <property type="entry name" value="Tetraspanin"/>
    <property type="match status" value="1"/>
</dbReference>
<name>A0A836UZ06_VESVU</name>
<evidence type="ECO:0000256" key="1">
    <source>
        <dbReference type="ARBA" id="ARBA00004141"/>
    </source>
</evidence>
<keyword evidence="3 6" id="KW-0812">Transmembrane</keyword>
<evidence type="ECO:0008006" key="9">
    <source>
        <dbReference type="Google" id="ProtNLM"/>
    </source>
</evidence>
<dbReference type="SUPFAM" id="SSF48652">
    <property type="entry name" value="Tetraspanin"/>
    <property type="match status" value="1"/>
</dbReference>
<feature type="transmembrane region" description="Helical" evidence="6">
    <location>
        <begin position="86"/>
        <end position="110"/>
    </location>
</feature>
<evidence type="ECO:0000256" key="5">
    <source>
        <dbReference type="ARBA" id="ARBA00023136"/>
    </source>
</evidence>
<accession>A0A836UZ06</accession>
<comment type="caution">
    <text evidence="7">The sequence shown here is derived from an EMBL/GenBank/DDBJ whole genome shotgun (WGS) entry which is preliminary data.</text>
</comment>
<comment type="subcellular location">
    <subcellularLocation>
        <location evidence="1">Membrane</location>
        <topology evidence="1">Multi-pass membrane protein</topology>
    </subcellularLocation>
</comment>
<dbReference type="InterPro" id="IPR018503">
    <property type="entry name" value="Tetraspanin_CS"/>
</dbReference>
<gene>
    <name evidence="7" type="ORF">HZH66_004110</name>
</gene>
<dbReference type="PANTHER" id="PTHR19282:SF28">
    <property type="entry name" value="TETRASPANIN"/>
    <property type="match status" value="1"/>
</dbReference>
<dbReference type="AlphaFoldDB" id="A0A836UZ06"/>
<dbReference type="InterPro" id="IPR018499">
    <property type="entry name" value="Tetraspanin/Peripherin"/>
</dbReference>
<dbReference type="EMBL" id="JACSEA010000003">
    <property type="protein sequence ID" value="KAF7405204.1"/>
    <property type="molecule type" value="Genomic_DNA"/>
</dbReference>
<dbReference type="InterPro" id="IPR008952">
    <property type="entry name" value="Tetraspanin_EC2_sf"/>
</dbReference>
<dbReference type="PANTHER" id="PTHR19282">
    <property type="entry name" value="TETRASPANIN"/>
    <property type="match status" value="1"/>
</dbReference>
<feature type="transmembrane region" description="Helical" evidence="6">
    <location>
        <begin position="12"/>
        <end position="42"/>
    </location>
</feature>
<evidence type="ECO:0000256" key="4">
    <source>
        <dbReference type="ARBA" id="ARBA00022989"/>
    </source>
</evidence>
<dbReference type="GO" id="GO:0005886">
    <property type="term" value="C:plasma membrane"/>
    <property type="evidence" value="ECO:0007669"/>
    <property type="project" value="TreeGrafter"/>
</dbReference>
<keyword evidence="8" id="KW-1185">Reference proteome</keyword>
<comment type="similarity">
    <text evidence="2">Belongs to the tetraspanin (TM4SF) family.</text>
</comment>
<feature type="transmembrane region" description="Helical" evidence="6">
    <location>
        <begin position="182"/>
        <end position="210"/>
    </location>
</feature>
<sequence>MAATHLDVGLRCIKYLLCAVNSLFVLTGVMIISVGSTIYAVYEDFSHFLDPRYFSPATLLIVVGILVFIIAFFGCCGALRESTCMVLVFAVSLSVVLIMELSAATAAYALQDTVKDLLEEKINNTMHEYDKNTEIKSAVNFMQSRLRCCGYVDMSNWYDIEFTKENDMGCMSRLSIIVHRSALYIGTGAVAIALIQLTGIVFACMLGRAIRRQKTERERRKWELRESIVNGYQPLGKTDPLTTFPVVYMQSQDYPLKEVYQKYDP</sequence>